<accession>A0A3P3VWL6</accession>
<keyword evidence="1" id="KW-0472">Membrane</keyword>
<dbReference type="InterPro" id="IPR025443">
    <property type="entry name" value="DUF4307"/>
</dbReference>
<evidence type="ECO:0000256" key="1">
    <source>
        <dbReference type="SAM" id="Phobius"/>
    </source>
</evidence>
<proteinExistence type="predicted"/>
<comment type="caution">
    <text evidence="2">The sequence shown here is derived from an EMBL/GenBank/DDBJ whole genome shotgun (WGS) entry which is preliminary data.</text>
</comment>
<reference evidence="2 3" key="1">
    <citation type="submission" date="2018-11" db="EMBL/GenBank/DDBJ databases">
        <title>YIM 102482-1 draft genome.</title>
        <authorList>
            <person name="Li G."/>
            <person name="Jiang Y."/>
        </authorList>
    </citation>
    <scope>NUCLEOTIDE SEQUENCE [LARGE SCALE GENOMIC DNA]</scope>
    <source>
        <strain evidence="2 3">YIM 102482-1</strain>
    </source>
</reference>
<dbReference type="OrthoDB" id="4793644at2"/>
<dbReference type="EMBL" id="RQVS01000009">
    <property type="protein sequence ID" value="RRJ86418.1"/>
    <property type="molecule type" value="Genomic_DNA"/>
</dbReference>
<protein>
    <submittedName>
        <fullName evidence="2">DUF4307 domain-containing protein</fullName>
    </submittedName>
</protein>
<gene>
    <name evidence="2" type="ORF">EG850_08705</name>
</gene>
<name>A0A3P3VWL6_9MICO</name>
<evidence type="ECO:0000313" key="3">
    <source>
        <dbReference type="Proteomes" id="UP000274391"/>
    </source>
</evidence>
<dbReference type="AlphaFoldDB" id="A0A3P3VWL6"/>
<keyword evidence="1" id="KW-0812">Transmembrane</keyword>
<sequence length="159" mass="17414">MVAWPPSQSGQGILATTHQLISQGCTLTDLTERYGARPGRSIDDSTSNRWWWLGVVGLVIGVIVFWALTSLTPDATIETQTARFGVESDTHVTVESRVSVQPGTPLACAVEAQNDRNTVVGWKVVELPASAEAHQVVRVDLETTQRATLVQMRECWVIE</sequence>
<dbReference type="Proteomes" id="UP000274391">
    <property type="component" value="Unassembled WGS sequence"/>
</dbReference>
<keyword evidence="3" id="KW-1185">Reference proteome</keyword>
<feature type="transmembrane region" description="Helical" evidence="1">
    <location>
        <begin position="50"/>
        <end position="68"/>
    </location>
</feature>
<organism evidence="2 3">
    <name type="scientific">Gulosibacter macacae</name>
    <dbReference type="NCBI Taxonomy" id="2488791"/>
    <lineage>
        <taxon>Bacteria</taxon>
        <taxon>Bacillati</taxon>
        <taxon>Actinomycetota</taxon>
        <taxon>Actinomycetes</taxon>
        <taxon>Micrococcales</taxon>
        <taxon>Microbacteriaceae</taxon>
        <taxon>Gulosibacter</taxon>
    </lineage>
</organism>
<evidence type="ECO:0000313" key="2">
    <source>
        <dbReference type="EMBL" id="RRJ86418.1"/>
    </source>
</evidence>
<dbReference type="Pfam" id="PF14155">
    <property type="entry name" value="DUF4307"/>
    <property type="match status" value="1"/>
</dbReference>
<keyword evidence="1" id="KW-1133">Transmembrane helix</keyword>